<name>A0A3B6VCZ7_BRAHW</name>
<dbReference type="AlphaFoldDB" id="A0A3B6VCZ7"/>
<dbReference type="KEGG" id="bhy:BHWA1_00878"/>
<dbReference type="Proteomes" id="UP000001803">
    <property type="component" value="Chromosome"/>
</dbReference>
<evidence type="ECO:0000313" key="1">
    <source>
        <dbReference type="EMBL" id="ACN83371.1"/>
    </source>
</evidence>
<organism evidence="1 2">
    <name type="scientific">Brachyspira hyodysenteriae (strain ATCC 49526 / WA1)</name>
    <dbReference type="NCBI Taxonomy" id="565034"/>
    <lineage>
        <taxon>Bacteria</taxon>
        <taxon>Pseudomonadati</taxon>
        <taxon>Spirochaetota</taxon>
        <taxon>Spirochaetia</taxon>
        <taxon>Brachyspirales</taxon>
        <taxon>Brachyspiraceae</taxon>
        <taxon>Brachyspira</taxon>
    </lineage>
</organism>
<gene>
    <name evidence="1" type="ordered locus">BHWA1_00878</name>
</gene>
<dbReference type="RefSeq" id="WP_012670420.1">
    <property type="nucleotide sequence ID" value="NC_012225.1"/>
</dbReference>
<sequence>MKKVFINILLLASFSLAYTFDEGFIWALKANFNGSATLPSISAEDLDKLGAAYMKGSVGYTMDGEAELGYLFGAERWFSMSPDKFSGMSVFASIGVGNGFAGQVAGNTIEGVTVNMFINVSYAPVISFGVGTKAYFFNSRLALGLHLGGKLIADLSPEYLAYADDNSALAPEIGEIIVTDFMIKNMNPVMFSIKFMLEYNQPVNDRVEVILGAYTRFNVYSPGYITMPQSLLDLMHQVRPNFTTDTPLPSYFINSLDFGLTLGLAFKG</sequence>
<keyword evidence="2" id="KW-1185">Reference proteome</keyword>
<dbReference type="EMBL" id="CP001357">
    <property type="protein sequence ID" value="ACN83371.1"/>
    <property type="molecule type" value="Genomic_DNA"/>
</dbReference>
<accession>A0A3B6VCZ7</accession>
<dbReference type="GeneID" id="63961988"/>
<reference evidence="1 2" key="1">
    <citation type="journal article" date="2009" name="PLoS ONE">
        <title>Genome sequence of the pathogenic intestinal spirochete Brachyspira hyodysenteriae reveals adaptations to its lifestyle in the porcine large intestine.</title>
        <authorList>
            <person name="Bellgard M.I."/>
            <person name="Wanchanthuek P."/>
            <person name="La T."/>
            <person name="Ryan K."/>
            <person name="Moolhuijzen P."/>
            <person name="Albertyn Z."/>
            <person name="Shaban B."/>
            <person name="Motro Y."/>
            <person name="Dunn D.S."/>
            <person name="Schibeci D."/>
            <person name="Hunter A."/>
            <person name="Barrero R."/>
            <person name="Phillips N.D."/>
            <person name="Hampson D.J."/>
        </authorList>
    </citation>
    <scope>NUCLEOTIDE SEQUENCE [LARGE SCALE GENOMIC DNA]</scope>
    <source>
        <strain evidence="2">ATCC 49526 / WA1</strain>
    </source>
</reference>
<dbReference type="STRING" id="565034.BHWA1_00878"/>
<protein>
    <submittedName>
        <fullName evidence="1">Uncharacterized protein</fullName>
    </submittedName>
</protein>
<proteinExistence type="predicted"/>
<evidence type="ECO:0000313" key="2">
    <source>
        <dbReference type="Proteomes" id="UP000001803"/>
    </source>
</evidence>